<evidence type="ECO:0000256" key="3">
    <source>
        <dbReference type="ARBA" id="ARBA00022801"/>
    </source>
</evidence>
<evidence type="ECO:0000313" key="6">
    <source>
        <dbReference type="EMBL" id="MBB5330162.1"/>
    </source>
</evidence>
<evidence type="ECO:0000256" key="4">
    <source>
        <dbReference type="ARBA" id="ARBA00022833"/>
    </source>
</evidence>
<organism evidence="6 7">
    <name type="scientific">Tunturiibacter gelidiferens</name>
    <dbReference type="NCBI Taxonomy" id="3069689"/>
    <lineage>
        <taxon>Bacteria</taxon>
        <taxon>Pseudomonadati</taxon>
        <taxon>Acidobacteriota</taxon>
        <taxon>Terriglobia</taxon>
        <taxon>Terriglobales</taxon>
        <taxon>Acidobacteriaceae</taxon>
        <taxon>Tunturiibacter</taxon>
    </lineage>
</organism>
<dbReference type="GO" id="GO:0016787">
    <property type="term" value="F:hydrolase activity"/>
    <property type="evidence" value="ECO:0007669"/>
    <property type="project" value="UniProtKB-KW"/>
</dbReference>
<evidence type="ECO:0000256" key="2">
    <source>
        <dbReference type="ARBA" id="ARBA00022723"/>
    </source>
</evidence>
<accession>A0A9X0QGR3</accession>
<name>A0A9X0QGR3_9BACT</name>
<dbReference type="CDD" id="cd16277">
    <property type="entry name" value="metallo-hydrolase-like_MBL-fold"/>
    <property type="match status" value="1"/>
</dbReference>
<comment type="caution">
    <text evidence="6">The sequence shown here is derived from an EMBL/GenBank/DDBJ whole genome shotgun (WGS) entry which is preliminary data.</text>
</comment>
<proteinExistence type="inferred from homology"/>
<dbReference type="AlphaFoldDB" id="A0A9X0QGR3"/>
<comment type="similarity">
    <text evidence="1">Belongs to the metallo-beta-lactamase superfamily.</text>
</comment>
<dbReference type="SMART" id="SM00849">
    <property type="entry name" value="Lactamase_B"/>
    <property type="match status" value="1"/>
</dbReference>
<dbReference type="InterPro" id="IPR051013">
    <property type="entry name" value="MBL_superfamily_lactonases"/>
</dbReference>
<dbReference type="EMBL" id="JACHEB010000009">
    <property type="protein sequence ID" value="MBB5330162.1"/>
    <property type="molecule type" value="Genomic_DNA"/>
</dbReference>
<keyword evidence="2" id="KW-0479">Metal-binding</keyword>
<gene>
    <name evidence="6" type="ORF">HDF14_003795</name>
</gene>
<dbReference type="InterPro" id="IPR001279">
    <property type="entry name" value="Metallo-B-lactamas"/>
</dbReference>
<evidence type="ECO:0000259" key="5">
    <source>
        <dbReference type="SMART" id="SM00849"/>
    </source>
</evidence>
<keyword evidence="4" id="KW-0862">Zinc</keyword>
<dbReference type="GO" id="GO:0046872">
    <property type="term" value="F:metal ion binding"/>
    <property type="evidence" value="ECO:0007669"/>
    <property type="project" value="UniProtKB-KW"/>
</dbReference>
<evidence type="ECO:0000256" key="1">
    <source>
        <dbReference type="ARBA" id="ARBA00007749"/>
    </source>
</evidence>
<keyword evidence="3" id="KW-0378">Hydrolase</keyword>
<sequence>MTVLKILASLQSPGWTFERRASEVDRMTSEARHYRIGDVTVTKIPEAELASFSLATLLPGFRTDALNECPDGIAPRSGSSGMENIVLSVHTWLVKTPEHTILIDTGIGNGKNRRSASMFHQLDTPFLDRLGAEGVEPEAVDYVLLTHLHADHVGWNTRLDEDGVWVPTFPNATYMFSAVEQRYGAGLHHEDGRAEAVRSAVNMGTPVRTPTRGTYLDSVVPILEAGRDELIKVDGREVLEGISFVPTPGHSIDHAAIVLRSKGEEALFGGDVLHHPVEIYQPEVASMFCEFPTESRGSRLILLDRAAETGATYFSSHFSDSSAGRITRKGSSYGWEFA</sequence>
<dbReference type="InterPro" id="IPR036866">
    <property type="entry name" value="RibonucZ/Hydroxyglut_hydro"/>
</dbReference>
<dbReference type="SUPFAM" id="SSF56281">
    <property type="entry name" value="Metallo-hydrolase/oxidoreductase"/>
    <property type="match status" value="1"/>
</dbReference>
<dbReference type="RefSeq" id="WP_221304757.1">
    <property type="nucleotide sequence ID" value="NZ_JACHEB010000009.1"/>
</dbReference>
<feature type="domain" description="Metallo-beta-lactamase" evidence="5">
    <location>
        <begin position="88"/>
        <end position="317"/>
    </location>
</feature>
<dbReference type="Proteomes" id="UP000535182">
    <property type="component" value="Unassembled WGS sequence"/>
</dbReference>
<dbReference type="Gene3D" id="3.60.15.10">
    <property type="entry name" value="Ribonuclease Z/Hydroxyacylglutathione hydrolase-like"/>
    <property type="match status" value="1"/>
</dbReference>
<protein>
    <submittedName>
        <fullName evidence="6">Glyoxylase-like metal-dependent hydrolase (Beta-lactamase superfamily II)</fullName>
    </submittedName>
</protein>
<dbReference type="Pfam" id="PF00753">
    <property type="entry name" value="Lactamase_B"/>
    <property type="match status" value="1"/>
</dbReference>
<evidence type="ECO:0000313" key="7">
    <source>
        <dbReference type="Proteomes" id="UP000535182"/>
    </source>
</evidence>
<dbReference type="PANTHER" id="PTHR42978">
    <property type="entry name" value="QUORUM-QUENCHING LACTONASE YTNP-RELATED-RELATED"/>
    <property type="match status" value="1"/>
</dbReference>
<dbReference type="PANTHER" id="PTHR42978:SF6">
    <property type="entry name" value="QUORUM-QUENCHING LACTONASE YTNP-RELATED"/>
    <property type="match status" value="1"/>
</dbReference>
<reference evidence="6 7" key="1">
    <citation type="submission" date="2020-08" db="EMBL/GenBank/DDBJ databases">
        <title>Genomic Encyclopedia of Type Strains, Phase IV (KMG-V): Genome sequencing to study the core and pangenomes of soil and plant-associated prokaryotes.</title>
        <authorList>
            <person name="Whitman W."/>
        </authorList>
    </citation>
    <scope>NUCLEOTIDE SEQUENCE [LARGE SCALE GENOMIC DNA]</scope>
    <source>
        <strain evidence="6 7">X5P2</strain>
    </source>
</reference>
<keyword evidence="7" id="KW-1185">Reference proteome</keyword>